<protein>
    <submittedName>
        <fullName evidence="2">Uncharacterized protein</fullName>
    </submittedName>
</protein>
<dbReference type="EMBL" id="PYAA01000055">
    <property type="protein sequence ID" value="RAN93324.1"/>
    <property type="molecule type" value="Genomic_DNA"/>
</dbReference>
<evidence type="ECO:0000313" key="3">
    <source>
        <dbReference type="Proteomes" id="UP000248966"/>
    </source>
</evidence>
<dbReference type="RefSeq" id="WP_249037648.1">
    <property type="nucleotide sequence ID" value="NZ_JBFAQI010000006.1"/>
</dbReference>
<evidence type="ECO:0000256" key="1">
    <source>
        <dbReference type="SAM" id="MobiDB-lite"/>
    </source>
</evidence>
<proteinExistence type="predicted"/>
<comment type="caution">
    <text evidence="2">The sequence shown here is derived from an EMBL/GenBank/DDBJ whole genome shotgun (WGS) entry which is preliminary data.</text>
</comment>
<accession>A0A328MTJ2</accession>
<reference evidence="2 3" key="1">
    <citation type="submission" date="2018-03" db="EMBL/GenBank/DDBJ databases">
        <title>Defining the species Micromonospora saelicesensis and Micromonospora noduli under the framework of genomics.</title>
        <authorList>
            <person name="Riesco R."/>
            <person name="Trujillo M.E."/>
        </authorList>
    </citation>
    <scope>NUCLEOTIDE SEQUENCE [LARGE SCALE GENOMIC DNA]</scope>
    <source>
        <strain evidence="2 3">LAH08</strain>
    </source>
</reference>
<sequence length="188" mass="20284">MEVAAQDERLAADLGRWLAEVTFVDLDTDEVTARVIDSVVRWAEAQGWRVYRRAPSVLPLPPPLEQRHSVLDVACARPDGPPVVVEVDHTDRARTVQKLRAEADAGRIPIWVRWGVGRFTAPPPPVRMVTVEVTRRAGPAGRGRLHSRGGDRPAPAHSTGGGTVTPQALPIPLTDPAQGPVDDAGKST</sequence>
<dbReference type="AlphaFoldDB" id="A0A328MTJ2"/>
<name>A0A328MTJ2_9ACTN</name>
<feature type="region of interest" description="Disordered" evidence="1">
    <location>
        <begin position="137"/>
        <end position="188"/>
    </location>
</feature>
<gene>
    <name evidence="2" type="ORF">LAH08_06354</name>
</gene>
<organism evidence="2 3">
    <name type="scientific">Micromonospora noduli</name>
    <dbReference type="NCBI Taxonomy" id="709876"/>
    <lineage>
        <taxon>Bacteria</taxon>
        <taxon>Bacillati</taxon>
        <taxon>Actinomycetota</taxon>
        <taxon>Actinomycetes</taxon>
        <taxon>Micromonosporales</taxon>
        <taxon>Micromonosporaceae</taxon>
        <taxon>Micromonospora</taxon>
    </lineage>
</organism>
<evidence type="ECO:0000313" key="2">
    <source>
        <dbReference type="EMBL" id="RAN93324.1"/>
    </source>
</evidence>
<dbReference type="Proteomes" id="UP000248966">
    <property type="component" value="Unassembled WGS sequence"/>
</dbReference>